<dbReference type="Gene3D" id="3.40.50.880">
    <property type="match status" value="1"/>
</dbReference>
<sequence length="357" mass="37234">MAVPQAINIALLDADIPVPAVRSTRGLYSDIFKELLESALIRLAKANLVTSNPLPNVQFAAYDIVRGDYPPDLSSLNGIVISGAAGSAYDSDPWIATLSTWLRHVHADHPHIKIFGSCFGHQVLCSALLSPADPAAAVRKNPAGMELGIHAITLSPAFLRAFPVDVLALPSAPASFSSSSPSSSSSSSSRHDGSDADANAAVQMKLQFVHSDHVILPPPTTTRTTNDDDDGICPPLFLSIGSTPRCAVQGVYDGDRVLSLQGHFEFDRAVNAATIEVLGAAWAGDPLLGAAEGWFEEAMARVGGGADDAGWAAELVMAFLMGLGGGQRGERERVVVGGAVVEGGLLTPPEEEVVVAV</sequence>
<protein>
    <recommendedName>
        <fullName evidence="4">Class I glutamine amidotransferase-like protein</fullName>
    </recommendedName>
</protein>
<dbReference type="InterPro" id="IPR044992">
    <property type="entry name" value="ChyE-like"/>
</dbReference>
<comment type="caution">
    <text evidence="2">The sequence shown here is derived from an EMBL/GenBank/DDBJ whole genome shotgun (WGS) entry which is preliminary data.</text>
</comment>
<proteinExistence type="predicted"/>
<dbReference type="PANTHER" id="PTHR42695">
    <property type="entry name" value="GLUTAMINE AMIDOTRANSFERASE YLR126C-RELATED"/>
    <property type="match status" value="1"/>
</dbReference>
<keyword evidence="3" id="KW-1185">Reference proteome</keyword>
<dbReference type="Proteomes" id="UP001521184">
    <property type="component" value="Unassembled WGS sequence"/>
</dbReference>
<dbReference type="InterPro" id="IPR029062">
    <property type="entry name" value="Class_I_gatase-like"/>
</dbReference>
<feature type="region of interest" description="Disordered" evidence="1">
    <location>
        <begin position="174"/>
        <end position="196"/>
    </location>
</feature>
<evidence type="ECO:0008006" key="4">
    <source>
        <dbReference type="Google" id="ProtNLM"/>
    </source>
</evidence>
<reference evidence="2 3" key="1">
    <citation type="journal article" date="2023" name="Plant Dis.">
        <title>First Report of Diplodia intermedia Causing Canker and Dieback Diseases on Apple Trees in Canada.</title>
        <authorList>
            <person name="Ellouze W."/>
            <person name="Ilyukhin E."/>
            <person name="Sulman M."/>
            <person name="Ali S."/>
        </authorList>
    </citation>
    <scope>NUCLEOTIDE SEQUENCE [LARGE SCALE GENOMIC DNA]</scope>
    <source>
        <strain evidence="2 3">M45-28</strain>
    </source>
</reference>
<gene>
    <name evidence="2" type="ORF">SLS58_002086</name>
</gene>
<name>A0ABR3TZM4_9PEZI</name>
<dbReference type="SUPFAM" id="SSF52317">
    <property type="entry name" value="Class I glutamine amidotransferase-like"/>
    <property type="match status" value="1"/>
</dbReference>
<evidence type="ECO:0000256" key="1">
    <source>
        <dbReference type="SAM" id="MobiDB-lite"/>
    </source>
</evidence>
<dbReference type="PANTHER" id="PTHR42695:SF6">
    <property type="entry name" value="GLUTAMINE AMIDOTRANSFERASE DOMAIN-CONTAINING PROTEIN"/>
    <property type="match status" value="1"/>
</dbReference>
<evidence type="ECO:0000313" key="3">
    <source>
        <dbReference type="Proteomes" id="UP001521184"/>
    </source>
</evidence>
<accession>A0ABR3TZM4</accession>
<evidence type="ECO:0000313" key="2">
    <source>
        <dbReference type="EMBL" id="KAL1648333.1"/>
    </source>
</evidence>
<dbReference type="EMBL" id="JAKEKT020000009">
    <property type="protein sequence ID" value="KAL1648333.1"/>
    <property type="molecule type" value="Genomic_DNA"/>
</dbReference>
<feature type="compositionally biased region" description="Low complexity" evidence="1">
    <location>
        <begin position="174"/>
        <end position="188"/>
    </location>
</feature>
<organism evidence="2 3">
    <name type="scientific">Diplodia intermedia</name>
    <dbReference type="NCBI Taxonomy" id="856260"/>
    <lineage>
        <taxon>Eukaryota</taxon>
        <taxon>Fungi</taxon>
        <taxon>Dikarya</taxon>
        <taxon>Ascomycota</taxon>
        <taxon>Pezizomycotina</taxon>
        <taxon>Dothideomycetes</taxon>
        <taxon>Dothideomycetes incertae sedis</taxon>
        <taxon>Botryosphaeriales</taxon>
        <taxon>Botryosphaeriaceae</taxon>
        <taxon>Diplodia</taxon>
    </lineage>
</organism>